<dbReference type="Proteomes" id="UP001165960">
    <property type="component" value="Unassembled WGS sequence"/>
</dbReference>
<gene>
    <name evidence="1" type="primary">ARC15</name>
    <name evidence="1" type="ORF">DSO57_1025160</name>
</gene>
<name>A0ACC2T2U9_9FUNG</name>
<evidence type="ECO:0000313" key="2">
    <source>
        <dbReference type="Proteomes" id="UP001165960"/>
    </source>
</evidence>
<organism evidence="1 2">
    <name type="scientific">Entomophthora muscae</name>
    <dbReference type="NCBI Taxonomy" id="34485"/>
    <lineage>
        <taxon>Eukaryota</taxon>
        <taxon>Fungi</taxon>
        <taxon>Fungi incertae sedis</taxon>
        <taxon>Zoopagomycota</taxon>
        <taxon>Entomophthoromycotina</taxon>
        <taxon>Entomophthoromycetes</taxon>
        <taxon>Entomophthorales</taxon>
        <taxon>Entomophthoraceae</taxon>
        <taxon>Entomophthora</taxon>
    </lineage>
</organism>
<accession>A0ACC2T2U9</accession>
<dbReference type="EMBL" id="QTSX02003690">
    <property type="protein sequence ID" value="KAJ9068781.1"/>
    <property type="molecule type" value="Genomic_DNA"/>
</dbReference>
<reference evidence="1" key="1">
    <citation type="submission" date="2022-04" db="EMBL/GenBank/DDBJ databases">
        <title>Genome of the entomopathogenic fungus Entomophthora muscae.</title>
        <authorList>
            <person name="Elya C."/>
            <person name="Lovett B.R."/>
            <person name="Lee E."/>
            <person name="Macias A.M."/>
            <person name="Hajek A.E."/>
            <person name="De Bivort B.L."/>
            <person name="Kasson M.T."/>
            <person name="De Fine Licht H.H."/>
            <person name="Stajich J.E."/>
        </authorList>
    </citation>
    <scope>NUCLEOTIDE SEQUENCE</scope>
    <source>
        <strain evidence="1">Berkeley</strain>
    </source>
</reference>
<protein>
    <submittedName>
        <fullName evidence="1">Arp2/3 complex subunit</fullName>
    </submittedName>
</protein>
<comment type="caution">
    <text evidence="1">The sequence shown here is derived from an EMBL/GenBank/DDBJ whole genome shotgun (WGS) entry which is preliminary data.</text>
</comment>
<keyword evidence="2" id="KW-1185">Reference proteome</keyword>
<evidence type="ECO:0000313" key="1">
    <source>
        <dbReference type="EMBL" id="KAJ9068781.1"/>
    </source>
</evidence>
<proteinExistence type="predicted"/>
<sequence>MSFRLIDIDELEGSRWVDDIPEVDQNQLSSETAQRTSEVRGLLSRGKHVDALIRALESPPYGCTDENLKISSCQTVLEVLGSFKSQDVPDAIQSISPESQDILMKYVFRSMAHPSQFNCAVALAWHEKLVEANGPSAIIRVMSDRRTV</sequence>